<sequence>MTETEKQKACRYCHGNSPQQIMDVDNGDLMDVWLLGRTLMAKEINMSGVYINYCPMCGRKLV</sequence>
<protein>
    <submittedName>
        <fullName evidence="1">Uncharacterized protein</fullName>
    </submittedName>
</protein>
<evidence type="ECO:0000313" key="1">
    <source>
        <dbReference type="EMBL" id="ALY06943.1"/>
    </source>
</evidence>
<proteinExistence type="predicted"/>
<reference evidence="1 2" key="1">
    <citation type="submission" date="2015-11" db="EMBL/GenBank/DDBJ databases">
        <title>Lactobacillus brevis bacteriophage SA-C12: a mosaic Myoviridae member.</title>
        <authorList>
            <person name="Mahony J."/>
        </authorList>
    </citation>
    <scope>NUCLEOTIDE SEQUENCE [LARGE SCALE GENOMIC DNA]</scope>
</reference>
<accession>A0A1I9KKF1</accession>
<name>A0A1I9KKF1_9CAUD</name>
<dbReference type="EMBL" id="KU052488">
    <property type="protein sequence ID" value="ALY06943.1"/>
    <property type="molecule type" value="Genomic_DNA"/>
</dbReference>
<organism evidence="1 2">
    <name type="scientific">Lactobacillus phage SA-C12</name>
    <dbReference type="NCBI Taxonomy" id="1755697"/>
    <lineage>
        <taxon>Viruses</taxon>
        <taxon>Duplodnaviria</taxon>
        <taxon>Heunggongvirae</taxon>
        <taxon>Uroviricota</taxon>
        <taxon>Caudoviricetes</taxon>
        <taxon>Tybeckvirinae</taxon>
        <taxon>Lenusvirus</taxon>
        <taxon>Lenusvirus SAC12</taxon>
    </lineage>
</organism>
<dbReference type="Proteomes" id="UP000223158">
    <property type="component" value="Segment"/>
</dbReference>
<keyword evidence="2" id="KW-1185">Reference proteome</keyword>
<gene>
    <name evidence="1" type="ORF">SAC12_039</name>
</gene>
<evidence type="ECO:0000313" key="2">
    <source>
        <dbReference type="Proteomes" id="UP000223158"/>
    </source>
</evidence>